<dbReference type="Pfam" id="PF12328">
    <property type="entry name" value="Rpp20"/>
    <property type="match status" value="1"/>
</dbReference>
<feature type="compositionally biased region" description="Polar residues" evidence="4">
    <location>
        <begin position="44"/>
        <end position="59"/>
    </location>
</feature>
<keyword evidence="2" id="KW-0819">tRNA processing</keyword>
<dbReference type="PANTHER" id="PTHR28256">
    <property type="entry name" value="RIBONUCLEASES P/MRP PROTEIN SUBUNIT POP7"/>
    <property type="match status" value="1"/>
</dbReference>
<dbReference type="InterPro" id="IPR036882">
    <property type="entry name" value="Alba-like_dom_sf"/>
</dbReference>
<dbReference type="EMBL" id="ML987190">
    <property type="protein sequence ID" value="KAF2255014.1"/>
    <property type="molecule type" value="Genomic_DNA"/>
</dbReference>
<dbReference type="GO" id="GO:0000171">
    <property type="term" value="F:ribonuclease MRP activity"/>
    <property type="evidence" value="ECO:0007669"/>
    <property type="project" value="TreeGrafter"/>
</dbReference>
<evidence type="ECO:0000313" key="5">
    <source>
        <dbReference type="EMBL" id="KAF2255014.1"/>
    </source>
</evidence>
<name>A0A6A6IXA2_9PLEO</name>
<dbReference type="InterPro" id="IPR020241">
    <property type="entry name" value="RNase_P/MRP_Pop7_fungi"/>
</dbReference>
<dbReference type="GO" id="GO:0034965">
    <property type="term" value="P:intronic box C/D snoRNA processing"/>
    <property type="evidence" value="ECO:0007669"/>
    <property type="project" value="TreeGrafter"/>
</dbReference>
<dbReference type="GO" id="GO:0006364">
    <property type="term" value="P:rRNA processing"/>
    <property type="evidence" value="ECO:0007669"/>
    <property type="project" value="TreeGrafter"/>
</dbReference>
<dbReference type="RefSeq" id="XP_033690018.1">
    <property type="nucleotide sequence ID" value="XM_033825541.1"/>
</dbReference>
<keyword evidence="6" id="KW-1185">Reference proteome</keyword>
<evidence type="ECO:0000313" key="6">
    <source>
        <dbReference type="Proteomes" id="UP000800094"/>
    </source>
</evidence>
<dbReference type="OrthoDB" id="5416589at2759"/>
<sequence>MAKKRTADGKEKPQQATATARKPPKRPRDALDSSNQAPPGGQHPATSSKASETQNTEESAPNRKKKQKRDTTAKDVPKAPQPQPSKPQHQPARKQKQKQPRLPDNASISKRPIHHPAPPTPFSSASSPKTLYITTSSPFIPTVKRIRRILQEIARREAQSLSSHPSKPANRQPRKPLRANGRLQPADVEKEIVEASYERRARGVGSEEVFVKATGRAIERALQVGVHFQGENDCRVRVEMGSVQAIDDIEVRRGKGGEEAENGEDEGKGGKGKKWKDEDIPETRIRTLSSITVAIGPK</sequence>
<evidence type="ECO:0000256" key="3">
    <source>
        <dbReference type="ARBA" id="ARBA00023242"/>
    </source>
</evidence>
<gene>
    <name evidence="5" type="ORF">BU26DRAFT_475627</name>
</gene>
<dbReference type="InterPro" id="IPR014612">
    <property type="entry name" value="Pop7/Rpp20"/>
</dbReference>
<dbReference type="GO" id="GO:0005655">
    <property type="term" value="C:nucleolar ribonuclease P complex"/>
    <property type="evidence" value="ECO:0007669"/>
    <property type="project" value="InterPro"/>
</dbReference>
<feature type="compositionally biased region" description="Basic and acidic residues" evidence="4">
    <location>
        <begin position="1"/>
        <end position="13"/>
    </location>
</feature>
<evidence type="ECO:0000256" key="4">
    <source>
        <dbReference type="SAM" id="MobiDB-lite"/>
    </source>
</evidence>
<comment type="subcellular location">
    <subcellularLocation>
        <location evidence="1">Nucleus</location>
    </subcellularLocation>
</comment>
<evidence type="ECO:0000256" key="1">
    <source>
        <dbReference type="ARBA" id="ARBA00004123"/>
    </source>
</evidence>
<reference evidence="5" key="1">
    <citation type="journal article" date="2020" name="Stud. Mycol.">
        <title>101 Dothideomycetes genomes: a test case for predicting lifestyles and emergence of pathogens.</title>
        <authorList>
            <person name="Haridas S."/>
            <person name="Albert R."/>
            <person name="Binder M."/>
            <person name="Bloem J."/>
            <person name="Labutti K."/>
            <person name="Salamov A."/>
            <person name="Andreopoulos B."/>
            <person name="Baker S."/>
            <person name="Barry K."/>
            <person name="Bills G."/>
            <person name="Bluhm B."/>
            <person name="Cannon C."/>
            <person name="Castanera R."/>
            <person name="Culley D."/>
            <person name="Daum C."/>
            <person name="Ezra D."/>
            <person name="Gonzalez J."/>
            <person name="Henrissat B."/>
            <person name="Kuo A."/>
            <person name="Liang C."/>
            <person name="Lipzen A."/>
            <person name="Lutzoni F."/>
            <person name="Magnuson J."/>
            <person name="Mondo S."/>
            <person name="Nolan M."/>
            <person name="Ohm R."/>
            <person name="Pangilinan J."/>
            <person name="Park H.-J."/>
            <person name="Ramirez L."/>
            <person name="Alfaro M."/>
            <person name="Sun H."/>
            <person name="Tritt A."/>
            <person name="Yoshinaga Y."/>
            <person name="Zwiers L.-H."/>
            <person name="Turgeon B."/>
            <person name="Goodwin S."/>
            <person name="Spatafora J."/>
            <person name="Crous P."/>
            <person name="Grigoriev I."/>
        </authorList>
    </citation>
    <scope>NUCLEOTIDE SEQUENCE</scope>
    <source>
        <strain evidence="5">CBS 122368</strain>
    </source>
</reference>
<dbReference type="GO" id="GO:0003723">
    <property type="term" value="F:RNA binding"/>
    <property type="evidence" value="ECO:0007669"/>
    <property type="project" value="TreeGrafter"/>
</dbReference>
<dbReference type="GO" id="GO:0000172">
    <property type="term" value="C:ribonuclease MRP complex"/>
    <property type="evidence" value="ECO:0007669"/>
    <property type="project" value="InterPro"/>
</dbReference>
<proteinExistence type="predicted"/>
<dbReference type="GO" id="GO:0001682">
    <property type="term" value="P:tRNA 5'-leader removal"/>
    <property type="evidence" value="ECO:0007669"/>
    <property type="project" value="InterPro"/>
</dbReference>
<dbReference type="AlphaFoldDB" id="A0A6A6IXA2"/>
<protein>
    <submittedName>
        <fullName evidence="5">Uncharacterized protein</fullName>
    </submittedName>
</protein>
<feature type="region of interest" description="Disordered" evidence="4">
    <location>
        <begin position="1"/>
        <end position="136"/>
    </location>
</feature>
<dbReference type="GO" id="GO:0004526">
    <property type="term" value="F:ribonuclease P activity"/>
    <property type="evidence" value="ECO:0007669"/>
    <property type="project" value="TreeGrafter"/>
</dbReference>
<evidence type="ECO:0000256" key="2">
    <source>
        <dbReference type="ARBA" id="ARBA00022694"/>
    </source>
</evidence>
<keyword evidence="3" id="KW-0539">Nucleus</keyword>
<dbReference type="Gene3D" id="3.30.110.20">
    <property type="entry name" value="Alba-like domain"/>
    <property type="match status" value="1"/>
</dbReference>
<organism evidence="5 6">
    <name type="scientific">Trematosphaeria pertusa</name>
    <dbReference type="NCBI Taxonomy" id="390896"/>
    <lineage>
        <taxon>Eukaryota</taxon>
        <taxon>Fungi</taxon>
        <taxon>Dikarya</taxon>
        <taxon>Ascomycota</taxon>
        <taxon>Pezizomycotina</taxon>
        <taxon>Dothideomycetes</taxon>
        <taxon>Pleosporomycetidae</taxon>
        <taxon>Pleosporales</taxon>
        <taxon>Massarineae</taxon>
        <taxon>Trematosphaeriaceae</taxon>
        <taxon>Trematosphaeria</taxon>
    </lineage>
</organism>
<accession>A0A6A6IXA2</accession>
<feature type="region of interest" description="Disordered" evidence="4">
    <location>
        <begin position="155"/>
        <end position="182"/>
    </location>
</feature>
<feature type="region of interest" description="Disordered" evidence="4">
    <location>
        <begin position="249"/>
        <end position="281"/>
    </location>
</feature>
<dbReference type="GO" id="GO:0000294">
    <property type="term" value="P:nuclear-transcribed mRNA catabolic process, RNase MRP-dependent"/>
    <property type="evidence" value="ECO:0007669"/>
    <property type="project" value="TreeGrafter"/>
</dbReference>
<feature type="compositionally biased region" description="Basic and acidic residues" evidence="4">
    <location>
        <begin position="265"/>
        <end position="281"/>
    </location>
</feature>
<dbReference type="Proteomes" id="UP000800094">
    <property type="component" value="Unassembled WGS sequence"/>
</dbReference>
<dbReference type="GeneID" id="54578871"/>
<feature type="compositionally biased region" description="Basic and acidic residues" evidence="4">
    <location>
        <begin position="249"/>
        <end position="258"/>
    </location>
</feature>
<dbReference type="PANTHER" id="PTHR28256:SF1">
    <property type="entry name" value="RIBONUCLEASES P_MRP PROTEIN SUBUNIT POP7"/>
    <property type="match status" value="1"/>
</dbReference>